<name>A0A4Q4RYD9_9PLEO</name>
<protein>
    <recommendedName>
        <fullName evidence="3">NACHT domain-containing protein</fullName>
    </recommendedName>
</protein>
<dbReference type="Gene3D" id="3.40.50.300">
    <property type="entry name" value="P-loop containing nucleotide triphosphate hydrolases"/>
    <property type="match status" value="1"/>
</dbReference>
<keyword evidence="1" id="KW-0677">Repeat</keyword>
<dbReference type="InterPro" id="IPR056884">
    <property type="entry name" value="NPHP3-like_N"/>
</dbReference>
<evidence type="ECO:0000259" key="3">
    <source>
        <dbReference type="PROSITE" id="PS50837"/>
    </source>
</evidence>
<dbReference type="InterPro" id="IPR002110">
    <property type="entry name" value="Ankyrin_rpt"/>
</dbReference>
<dbReference type="PANTHER" id="PTHR10039:SF16">
    <property type="entry name" value="GPI INOSITOL-DEACYLASE"/>
    <property type="match status" value="1"/>
</dbReference>
<dbReference type="SUPFAM" id="SSF52540">
    <property type="entry name" value="P-loop containing nucleoside triphosphate hydrolases"/>
    <property type="match status" value="1"/>
</dbReference>
<dbReference type="Pfam" id="PF24883">
    <property type="entry name" value="NPHP3_N"/>
    <property type="match status" value="1"/>
</dbReference>
<dbReference type="EMBL" id="PDXA01000037">
    <property type="protein sequence ID" value="RYN45065.1"/>
    <property type="molecule type" value="Genomic_DNA"/>
</dbReference>
<evidence type="ECO:0000313" key="4">
    <source>
        <dbReference type="EMBL" id="RYN45065.1"/>
    </source>
</evidence>
<comment type="caution">
    <text evidence="4">The sequence shown here is derived from an EMBL/GenBank/DDBJ whole genome shotgun (WGS) entry which is preliminary data.</text>
</comment>
<evidence type="ECO:0000256" key="1">
    <source>
        <dbReference type="ARBA" id="ARBA00022737"/>
    </source>
</evidence>
<feature type="signal peptide" evidence="2">
    <location>
        <begin position="1"/>
        <end position="19"/>
    </location>
</feature>
<evidence type="ECO:0000313" key="5">
    <source>
        <dbReference type="Proteomes" id="UP000292402"/>
    </source>
</evidence>
<feature type="chain" id="PRO_5043194372" description="NACHT domain-containing protein" evidence="2">
    <location>
        <begin position="20"/>
        <end position="1391"/>
    </location>
</feature>
<dbReference type="PROSITE" id="PS50837">
    <property type="entry name" value="NACHT"/>
    <property type="match status" value="1"/>
</dbReference>
<proteinExistence type="predicted"/>
<dbReference type="Proteomes" id="UP000292402">
    <property type="component" value="Unassembled WGS sequence"/>
</dbReference>
<dbReference type="InterPro" id="IPR027417">
    <property type="entry name" value="P-loop_NTPase"/>
</dbReference>
<dbReference type="InterPro" id="IPR036770">
    <property type="entry name" value="Ankyrin_rpt-contain_sf"/>
</dbReference>
<dbReference type="SUPFAM" id="SSF48403">
    <property type="entry name" value="Ankyrin repeat"/>
    <property type="match status" value="1"/>
</dbReference>
<accession>A0A4Q4RYD9</accession>
<gene>
    <name evidence="4" type="ORF">AA0114_g9406</name>
</gene>
<evidence type="ECO:0000256" key="2">
    <source>
        <dbReference type="SAM" id="SignalP"/>
    </source>
</evidence>
<dbReference type="InterPro" id="IPR007111">
    <property type="entry name" value="NACHT_NTPase"/>
</dbReference>
<reference evidence="5" key="1">
    <citation type="journal article" date="2019" name="bioRxiv">
        <title>Genomics, evolutionary history and diagnostics of the Alternaria alternata species group including apple and Asian pear pathotypes.</title>
        <authorList>
            <person name="Armitage A.D."/>
            <person name="Cockerton H.M."/>
            <person name="Sreenivasaprasad S."/>
            <person name="Woodhall J.W."/>
            <person name="Lane C.R."/>
            <person name="Harrison R.J."/>
            <person name="Clarkson J.P."/>
        </authorList>
    </citation>
    <scope>NUCLEOTIDE SEQUENCE [LARGE SCALE GENOMIC DNA]</scope>
    <source>
        <strain evidence="5">FERA 1082</strain>
    </source>
</reference>
<organism evidence="4 5">
    <name type="scientific">Alternaria tenuissima</name>
    <dbReference type="NCBI Taxonomy" id="119927"/>
    <lineage>
        <taxon>Eukaryota</taxon>
        <taxon>Fungi</taxon>
        <taxon>Dikarya</taxon>
        <taxon>Ascomycota</taxon>
        <taxon>Pezizomycotina</taxon>
        <taxon>Dothideomycetes</taxon>
        <taxon>Pleosporomycetidae</taxon>
        <taxon>Pleosporales</taxon>
        <taxon>Pleosporineae</taxon>
        <taxon>Pleosporaceae</taxon>
        <taxon>Alternaria</taxon>
        <taxon>Alternaria sect. Alternaria</taxon>
        <taxon>Alternaria alternata complex</taxon>
    </lineage>
</organism>
<dbReference type="Gene3D" id="1.25.40.20">
    <property type="entry name" value="Ankyrin repeat-containing domain"/>
    <property type="match status" value="1"/>
</dbReference>
<keyword evidence="2" id="KW-0732">Signal</keyword>
<sequence length="1391" mass="157192">MDPGTALAVVSLVLQVASGLHEYFKLWKDCDEDVATLGASLTRITKIFEHLASLLRAPVLDSALVSTICGNVKECEEKIKELEQILKRFKKEGTPASTYEKLKLKSRRALYPFRASTILSISELVEDMKDDLSIALQLLSIDTNVSSSVKLDTIENHVLTFGSKIDAVSRDLETIGAQIHSVDSNVLSMDPKLDGLKSQLELEFKDSQRYRILNWLDPPDVSTAHGLAIEKRHPETGKWFLDGSDFMTWKHQSGSRLWLYGNSGCGKTILSSAIIEHLREHLQPLDQQQGRPNLAYFHFAFDDTFDISTLIRSILCQICVGRDIPTELRELFSEKHPAKPSTPALKAALRSILRSDSGDTSHLQIQSPGPHEIRESYFVFDGLDEIPHGELREEILGLLSDLSTTFGSNKIHILVTSRPDKDISEYLPGSQGWLRLSMGRCKIEDDIALYVSGQISSHAKLSRLPLDVKNRIKHELVQGANGMFRWTALQMQDLRRLRIVRACDVLRILSSLPKDLNATYEKILSRIDPMYRREALTALEWLVFARRPLFLEEVAEASIIDRSSKKIIDPNRQLDPSDIADMLVGLVIVEPEVKETTAFLPNTHMMSLAHFSVREYLTTPNTVAVDSGSWSLEASLAHSNITLDCFAYIRYCYTCNTSKLAKTRPLESYALHFWTEHAAFAPEMLDNPGCDTVLQIFSDYGVCRYWMQRSRVFWTTEEPIWDRTWLKSAMFLDSPYNNPSISSFLQVLSYYPLYHCVVHGLDMIVRYILDKSSPLLSFGDFPSTLETAVLLDNFDIVELLLRKGASFGNSLRLAFRQRNNAVAIELIRQGCDVKASDLVLATPWCSPKTILHLLSARRSLDLDSFALALNASLVGQKEVTKLLLDHLSSRHIHGSKGNSNLQTVYEDLLITASRLGLSRTIDYLINPAESPLPYHGQYDRVLFAATVFQRPEVITSLLNSEAKSKISYVSFATLVRRTTTTKDYATFRSFLRHIPLGTYSPGCMLRIAIACNHEPLAIRLLSDGAGVDDHGSWVDDISLMASILLQQKSVVKSFMLSKSNFSSFCHVLRGKGIVQDICEMLHAYGAKLAIHHFESRTTILPKILALAKADSLAISRAIAKEYRGTSHLTLSTAKVQKPRVISSYRVTIYICKNTKSTYPATDYVFDVEYTLRRLVEAQSGPFRFTESSLWRFGSHNLQNFNPAISADISLVPTGATWNRTVLHGCAIEGASDVLRLLLHRVENLSNTPWLTFVYNVDLRNEDEASWENMPRNPPGSRNRVIVRNTLFDQQRRSLNLTNRSTSTTQYWNQVLRDTPKARKRAGPAADSIPFDLIQLYELIVRYNLNMLTELEWSRLLELFSALPLNYSLRWLHELTSRLLLQDHMSRCTGDM</sequence>
<dbReference type="PANTHER" id="PTHR10039">
    <property type="entry name" value="AMELOGENIN"/>
    <property type="match status" value="1"/>
</dbReference>
<dbReference type="OrthoDB" id="1577640at2759"/>
<feature type="domain" description="NACHT" evidence="3">
    <location>
        <begin position="255"/>
        <end position="427"/>
    </location>
</feature>
<dbReference type="SMART" id="SM00248">
    <property type="entry name" value="ANK"/>
    <property type="match status" value="4"/>
</dbReference>